<gene>
    <name evidence="5" type="ORF">ICJ83_16470</name>
</gene>
<evidence type="ECO:0000256" key="2">
    <source>
        <dbReference type="ARBA" id="ARBA00023125"/>
    </source>
</evidence>
<dbReference type="Proteomes" id="UP000600588">
    <property type="component" value="Unassembled WGS sequence"/>
</dbReference>
<keyword evidence="6" id="KW-1185">Reference proteome</keyword>
<evidence type="ECO:0000259" key="4">
    <source>
        <dbReference type="PROSITE" id="PS51898"/>
    </source>
</evidence>
<dbReference type="Pfam" id="PF17293">
    <property type="entry name" value="Arm-DNA-bind_5"/>
    <property type="match status" value="1"/>
</dbReference>
<dbReference type="InterPro" id="IPR050090">
    <property type="entry name" value="Tyrosine_recombinase_XerCD"/>
</dbReference>
<dbReference type="Gene3D" id="1.10.150.130">
    <property type="match status" value="1"/>
</dbReference>
<dbReference type="Pfam" id="PF00589">
    <property type="entry name" value="Phage_integrase"/>
    <property type="match status" value="1"/>
</dbReference>
<dbReference type="PANTHER" id="PTHR30349">
    <property type="entry name" value="PHAGE INTEGRASE-RELATED"/>
    <property type="match status" value="1"/>
</dbReference>
<dbReference type="PROSITE" id="PS51898">
    <property type="entry name" value="TYR_RECOMBINASE"/>
    <property type="match status" value="1"/>
</dbReference>
<dbReference type="SUPFAM" id="SSF56349">
    <property type="entry name" value="DNA breaking-rejoining enzymes"/>
    <property type="match status" value="1"/>
</dbReference>
<dbReference type="InterPro" id="IPR025269">
    <property type="entry name" value="SAM-like_dom"/>
</dbReference>
<dbReference type="InterPro" id="IPR013762">
    <property type="entry name" value="Integrase-like_cat_sf"/>
</dbReference>
<comment type="similarity">
    <text evidence="1">Belongs to the 'phage' integrase family.</text>
</comment>
<accession>A0A8J6UE82</accession>
<dbReference type="CDD" id="cd01185">
    <property type="entry name" value="INTN1_C_like"/>
    <property type="match status" value="1"/>
</dbReference>
<dbReference type="Pfam" id="PF13102">
    <property type="entry name" value="Phage_int_SAM_5"/>
    <property type="match status" value="1"/>
</dbReference>
<keyword evidence="3" id="KW-0233">DNA recombination</keyword>
<dbReference type="InterPro" id="IPR035386">
    <property type="entry name" value="Arm-DNA-bind_5"/>
</dbReference>
<dbReference type="Gene3D" id="1.10.443.10">
    <property type="entry name" value="Intergrase catalytic core"/>
    <property type="match status" value="1"/>
</dbReference>
<proteinExistence type="inferred from homology"/>
<dbReference type="EMBL" id="JACVXB010000014">
    <property type="protein sequence ID" value="MBD0833729.1"/>
    <property type="molecule type" value="Genomic_DNA"/>
</dbReference>
<dbReference type="InterPro" id="IPR010998">
    <property type="entry name" value="Integrase_recombinase_N"/>
</dbReference>
<evidence type="ECO:0000256" key="3">
    <source>
        <dbReference type="ARBA" id="ARBA00023172"/>
    </source>
</evidence>
<dbReference type="GO" id="GO:0015074">
    <property type="term" value="P:DNA integration"/>
    <property type="evidence" value="ECO:0007669"/>
    <property type="project" value="InterPro"/>
</dbReference>
<reference evidence="5 6" key="1">
    <citation type="submission" date="2020-09" db="EMBL/GenBank/DDBJ databases">
        <title>TT11 complete genome.</title>
        <authorList>
            <person name="Wu Z."/>
        </authorList>
    </citation>
    <scope>NUCLEOTIDE SEQUENCE [LARGE SCALE GENOMIC DNA]</scope>
    <source>
        <strain evidence="5 6">TT11</strain>
    </source>
</reference>
<evidence type="ECO:0000313" key="5">
    <source>
        <dbReference type="EMBL" id="MBD0833729.1"/>
    </source>
</evidence>
<dbReference type="GO" id="GO:0003677">
    <property type="term" value="F:DNA binding"/>
    <property type="evidence" value="ECO:0007669"/>
    <property type="project" value="UniProtKB-KW"/>
</dbReference>
<dbReference type="AlphaFoldDB" id="A0A8J6UE82"/>
<dbReference type="GO" id="GO:0006310">
    <property type="term" value="P:DNA recombination"/>
    <property type="evidence" value="ECO:0007669"/>
    <property type="project" value="UniProtKB-KW"/>
</dbReference>
<sequence>MKTTKSFSIGFWLKKTAIKSDGQIPIYARIRVDGVGADISIKRTTLESHWCSESSRLNPRVKGAQSINMYLDDVYADLMDCHRQLYSEGRPITSQKIKLRYLGKDKTFEKLSDIIRYHKEVEAPKLSQGTLKNYGATEKYLKRFIEHQYKTSDIQLQFIDYLFIVDFENYLRTCKPLRSSQPLNNNGVMKHMERFQKLINIAVKFGCFNANPFNLYGLKYDDYDSAFLEIKELNKLKTVKLKESGLLLVRDLFLFSCYTGLTYTEVELLKKGDIVEGVDGDLWIDIKRKKTKTTVKVPLLPQANEILERYSHYPNQVNQNRLLPVISNQKVNKYLKTIAVSAGINKHLTFHVARHTFATTITLLNDVPFETVSKLLGHTKLSTTQKYARVIEKKISKDMGKLKDVLSREEVKQIIKRSEVVCLRIV</sequence>
<comment type="caution">
    <text evidence="5">The sequence shown here is derived from an EMBL/GenBank/DDBJ whole genome shotgun (WGS) entry which is preliminary data.</text>
</comment>
<organism evidence="5 6">
    <name type="scientific">Aestuariibaculum sediminum</name>
    <dbReference type="NCBI Taxonomy" id="2770637"/>
    <lineage>
        <taxon>Bacteria</taxon>
        <taxon>Pseudomonadati</taxon>
        <taxon>Bacteroidota</taxon>
        <taxon>Flavobacteriia</taxon>
        <taxon>Flavobacteriales</taxon>
        <taxon>Flavobacteriaceae</taxon>
    </lineage>
</organism>
<protein>
    <submittedName>
        <fullName evidence="5">Site-specific integrase</fullName>
    </submittedName>
</protein>
<keyword evidence="2" id="KW-0238">DNA-binding</keyword>
<dbReference type="PANTHER" id="PTHR30349:SF64">
    <property type="entry name" value="PROPHAGE INTEGRASE INTD-RELATED"/>
    <property type="match status" value="1"/>
</dbReference>
<dbReference type="RefSeq" id="WP_188231509.1">
    <property type="nucleotide sequence ID" value="NZ_JACVXB010000014.1"/>
</dbReference>
<feature type="domain" description="Tyr recombinase" evidence="4">
    <location>
        <begin position="223"/>
        <end position="404"/>
    </location>
</feature>
<evidence type="ECO:0000313" key="6">
    <source>
        <dbReference type="Proteomes" id="UP000600588"/>
    </source>
</evidence>
<evidence type="ECO:0000256" key="1">
    <source>
        <dbReference type="ARBA" id="ARBA00008857"/>
    </source>
</evidence>
<dbReference type="InterPro" id="IPR011010">
    <property type="entry name" value="DNA_brk_join_enz"/>
</dbReference>
<dbReference type="InterPro" id="IPR002104">
    <property type="entry name" value="Integrase_catalytic"/>
</dbReference>
<name>A0A8J6UE82_9FLAO</name>